<sequence length="111" mass="12310">MLGLDLIRKDQLHWEPAKGEQKGRVVMGPRGAPEKPMPLEVRATLSPAMSLLEIILQIIAEIIEDFLRARRSEVARDASIAAALRRKYEQPDDPVVAALFNRNAAGVIDDV</sequence>
<dbReference type="KEGG" id="lit:FPZ52_15875"/>
<gene>
    <name evidence="1" type="ORF">FPZ52_15875</name>
</gene>
<dbReference type="Proteomes" id="UP000318483">
    <property type="component" value="Plasmid unnamed3"/>
</dbReference>
<evidence type="ECO:0000313" key="1">
    <source>
        <dbReference type="EMBL" id="QDY71181.1"/>
    </source>
</evidence>
<keyword evidence="1" id="KW-0614">Plasmid</keyword>
<keyword evidence="2" id="KW-1185">Reference proteome</keyword>
<reference evidence="1 2" key="1">
    <citation type="submission" date="2019-07" db="EMBL/GenBank/DDBJ databases">
        <title>Litoreibacter alkalisoli sp. nov., isolated from saline-alkaline soil.</title>
        <authorList>
            <person name="Wang S."/>
            <person name="Xu L."/>
            <person name="Xing Y.-T."/>
            <person name="Sun J.-Q."/>
        </authorList>
    </citation>
    <scope>NUCLEOTIDE SEQUENCE [LARGE SCALE GENOMIC DNA]</scope>
    <source>
        <strain evidence="1 2">LN3S51</strain>
        <plasmid evidence="1 2">unnamed3</plasmid>
    </source>
</reference>
<accession>A0A5B8J1Z7</accession>
<evidence type="ECO:0000313" key="2">
    <source>
        <dbReference type="Proteomes" id="UP000318483"/>
    </source>
</evidence>
<name>A0A5B8J1Z7_9RHOB</name>
<dbReference type="EMBL" id="CP042264">
    <property type="protein sequence ID" value="QDY71181.1"/>
    <property type="molecule type" value="Genomic_DNA"/>
</dbReference>
<proteinExistence type="predicted"/>
<dbReference type="AlphaFoldDB" id="A0A5B8J1Z7"/>
<organism evidence="1 2">
    <name type="scientific">Qingshengfaniella alkalisoli</name>
    <dbReference type="NCBI Taxonomy" id="2599296"/>
    <lineage>
        <taxon>Bacteria</taxon>
        <taxon>Pseudomonadati</taxon>
        <taxon>Pseudomonadota</taxon>
        <taxon>Alphaproteobacteria</taxon>
        <taxon>Rhodobacterales</taxon>
        <taxon>Paracoccaceae</taxon>
        <taxon>Qingshengfaniella</taxon>
    </lineage>
</organism>
<geneLocation type="plasmid" evidence="1 2">
    <name>unnamed3</name>
</geneLocation>
<protein>
    <submittedName>
        <fullName evidence="1">Uncharacterized protein</fullName>
    </submittedName>
</protein>
<dbReference type="RefSeq" id="WP_146366597.1">
    <property type="nucleotide sequence ID" value="NZ_CP042264.1"/>
</dbReference>